<dbReference type="Pfam" id="PF00172">
    <property type="entry name" value="Zn_clus"/>
    <property type="match status" value="1"/>
</dbReference>
<dbReference type="InterPro" id="IPR051089">
    <property type="entry name" value="prtT"/>
</dbReference>
<proteinExistence type="predicted"/>
<evidence type="ECO:0000259" key="9">
    <source>
        <dbReference type="PROSITE" id="PS50048"/>
    </source>
</evidence>
<dbReference type="EMBL" id="AJIL01000175">
    <property type="protein sequence ID" value="KNE92112.1"/>
    <property type="molecule type" value="Genomic_DNA"/>
</dbReference>
<dbReference type="SUPFAM" id="SSF57701">
    <property type="entry name" value="Zn2/Cys6 DNA-binding domain"/>
    <property type="match status" value="1"/>
</dbReference>
<dbReference type="STRING" id="1165861.A0A0L0UYH9"/>
<comment type="subcellular location">
    <subcellularLocation>
        <location evidence="1">Nucleus</location>
    </subcellularLocation>
</comment>
<gene>
    <name evidence="10" type="ORF">PSTG_14492</name>
</gene>
<evidence type="ECO:0000256" key="7">
    <source>
        <dbReference type="ARBA" id="ARBA00023242"/>
    </source>
</evidence>
<evidence type="ECO:0000256" key="1">
    <source>
        <dbReference type="ARBA" id="ARBA00004123"/>
    </source>
</evidence>
<feature type="region of interest" description="Disordered" evidence="8">
    <location>
        <begin position="327"/>
        <end position="386"/>
    </location>
</feature>
<evidence type="ECO:0000256" key="2">
    <source>
        <dbReference type="ARBA" id="ARBA00022723"/>
    </source>
</evidence>
<dbReference type="InterPro" id="IPR001138">
    <property type="entry name" value="Zn2Cys6_DnaBD"/>
</dbReference>
<feature type="compositionally biased region" description="Polar residues" evidence="8">
    <location>
        <begin position="243"/>
        <end position="257"/>
    </location>
</feature>
<dbReference type="AlphaFoldDB" id="A0A0L0UYH9"/>
<dbReference type="GO" id="GO:0005634">
    <property type="term" value="C:nucleus"/>
    <property type="evidence" value="ECO:0007669"/>
    <property type="project" value="UniProtKB-SubCell"/>
</dbReference>
<feature type="region of interest" description="Disordered" evidence="8">
    <location>
        <begin position="1"/>
        <end position="145"/>
    </location>
</feature>
<dbReference type="CDD" id="cd00067">
    <property type="entry name" value="GAL4"/>
    <property type="match status" value="1"/>
</dbReference>
<keyword evidence="2" id="KW-0479">Metal-binding</keyword>
<feature type="compositionally biased region" description="Polar residues" evidence="8">
    <location>
        <begin position="266"/>
        <end position="287"/>
    </location>
</feature>
<feature type="compositionally biased region" description="Polar residues" evidence="8">
    <location>
        <begin position="999"/>
        <end position="1008"/>
    </location>
</feature>
<evidence type="ECO:0000256" key="5">
    <source>
        <dbReference type="ARBA" id="ARBA00023125"/>
    </source>
</evidence>
<keyword evidence="6" id="KW-0804">Transcription</keyword>
<dbReference type="OrthoDB" id="3163292at2759"/>
<evidence type="ECO:0000256" key="4">
    <source>
        <dbReference type="ARBA" id="ARBA00023015"/>
    </source>
</evidence>
<dbReference type="PROSITE" id="PS00463">
    <property type="entry name" value="ZN2_CY6_FUNGAL_1"/>
    <property type="match status" value="1"/>
</dbReference>
<dbReference type="Proteomes" id="UP000054564">
    <property type="component" value="Unassembled WGS sequence"/>
</dbReference>
<dbReference type="GO" id="GO:0000976">
    <property type="term" value="F:transcription cis-regulatory region binding"/>
    <property type="evidence" value="ECO:0007669"/>
    <property type="project" value="TreeGrafter"/>
</dbReference>
<dbReference type="PROSITE" id="PS50048">
    <property type="entry name" value="ZN2_CY6_FUNGAL_2"/>
    <property type="match status" value="1"/>
</dbReference>
<dbReference type="PANTHER" id="PTHR31845">
    <property type="entry name" value="FINGER DOMAIN PROTEIN, PUTATIVE-RELATED"/>
    <property type="match status" value="1"/>
</dbReference>
<keyword evidence="4" id="KW-0805">Transcription regulation</keyword>
<feature type="compositionally biased region" description="Polar residues" evidence="8">
    <location>
        <begin position="957"/>
        <end position="969"/>
    </location>
</feature>
<organism evidence="10 11">
    <name type="scientific">Puccinia striiformis f. sp. tritici PST-78</name>
    <dbReference type="NCBI Taxonomy" id="1165861"/>
    <lineage>
        <taxon>Eukaryota</taxon>
        <taxon>Fungi</taxon>
        <taxon>Dikarya</taxon>
        <taxon>Basidiomycota</taxon>
        <taxon>Pucciniomycotina</taxon>
        <taxon>Pucciniomycetes</taxon>
        <taxon>Pucciniales</taxon>
        <taxon>Pucciniaceae</taxon>
        <taxon>Puccinia</taxon>
    </lineage>
</organism>
<dbReference type="GO" id="GO:0008270">
    <property type="term" value="F:zinc ion binding"/>
    <property type="evidence" value="ECO:0007669"/>
    <property type="project" value="InterPro"/>
</dbReference>
<feature type="compositionally biased region" description="Basic and acidic residues" evidence="8">
    <location>
        <begin position="818"/>
        <end position="832"/>
    </location>
</feature>
<keyword evidence="11" id="KW-1185">Reference proteome</keyword>
<dbReference type="GO" id="GO:0000981">
    <property type="term" value="F:DNA-binding transcription factor activity, RNA polymerase II-specific"/>
    <property type="evidence" value="ECO:0007669"/>
    <property type="project" value="InterPro"/>
</dbReference>
<feature type="compositionally biased region" description="Polar residues" evidence="8">
    <location>
        <begin position="119"/>
        <end position="129"/>
    </location>
</feature>
<evidence type="ECO:0000313" key="10">
    <source>
        <dbReference type="EMBL" id="KNE92112.1"/>
    </source>
</evidence>
<feature type="region of interest" description="Disordered" evidence="8">
    <location>
        <begin position="791"/>
        <end position="832"/>
    </location>
</feature>
<evidence type="ECO:0000256" key="6">
    <source>
        <dbReference type="ARBA" id="ARBA00023163"/>
    </source>
</evidence>
<name>A0A0L0UYH9_9BASI</name>
<feature type="compositionally biased region" description="Polar residues" evidence="8">
    <location>
        <begin position="1040"/>
        <end position="1049"/>
    </location>
</feature>
<keyword evidence="5" id="KW-0238">DNA-binding</keyword>
<feature type="region of interest" description="Disordered" evidence="8">
    <location>
        <begin position="847"/>
        <end position="887"/>
    </location>
</feature>
<keyword evidence="7" id="KW-0539">Nucleus</keyword>
<feature type="region of interest" description="Disordered" evidence="8">
    <location>
        <begin position="182"/>
        <end position="298"/>
    </location>
</feature>
<dbReference type="CDD" id="cd12148">
    <property type="entry name" value="fungal_TF_MHR"/>
    <property type="match status" value="1"/>
</dbReference>
<protein>
    <recommendedName>
        <fullName evidence="9">Zn(2)-C6 fungal-type domain-containing protein</fullName>
    </recommendedName>
</protein>
<keyword evidence="3" id="KW-0862">Zinc</keyword>
<sequence length="1126" mass="120136">MLEGSFRPASSAAGPHHQFPINPKSGYPDQASPVVNMRKDHSGPSFTPVHDRPASSHSPDYESEDHQQLGSPPGQPPHYFKNHPSLANQSQSNQSLVAHQAGSEVSQSPSMPNLEARPSQESVPKNSSIGPVRAKKKPAGSACNSCHRLKTRCSGGHPCDRCAAHKVACQFDRDLIYRSPLASSSQQASARNAHAMNKGESTAGGKVRSRSGPKAGRKFPTPSGATAGSQPGTSAPMPPMSLPQVTQLSAPSVSTLSAPIAPQPSPLSVVSSKQETKSTPHISTSQPPEAYGNYEPNLSHSSSLHVRLAALENSVSGLLQVLRAQQSSNHSFHASPSEQRPPLSPPTPPTLVVSGSSSTFGPEKDHPNDPNRLGSPNTSSGLGDPLSEGIISAPQLQYLYDVFVEFCLPSLPILHAVKLASIRARSSFLFSVMVAIGGRFCSSQSIAHIPPKNCMMSNSTGTRVDLSQVTIDDATYARLVALAHQHLSATLLKANHNIEDVRAILFLACWALVSNEDPSGAPHRWVLIGHAGRIGRSIGLDRCAAELRGSNGIWNNPELHATRRSQLDAIKTDHALQAIETILSSNLRLEPSRGYFPPLSLPAERDPSFTIAKLSKGSPFQYDVVSAAQIESLAELAEIWASANSFLSVADDRSRNISSDQLIELGEHHNKVMDAWAKKWTWHGSSWAPLLGANLRTIRLLSESLRITLNLAFTNVLYAIAAVSRLSPKLHETLAMAIERVNGSSTAVIQAHRDSVREGYSLAFAPDLVTDGLVSAAITVLQLASPIGLPSVMGKAKGRESKKQTPHPSGSTSNLEAPAREERLPTPHPAEDRADVDMTEANASNSNGIQSHLLKGPPHGSRASSPASNSRRHSKSTSPHVASFPVDVGAGNQTLGKKCFMEPPVAAHYIRMATDVLQSSDRSQTRLGTIMASKIMRLATQAGLMGPTGASSMMGPISNTTQSPSSCAVNQDERTSISSTTSLTSTRLARKSSGENPDVNHQGNSTHEVGNGSDGRATDNSNPEISIRHTEDEDDDSNEHSPISSQHVTENVKPASPAHNVQEDEHEDQTVEEVADGDCEADGDGDGDGEGEGYEEDQIGGDSNSIIHHEQGRAEKDGQDMMEEYQ</sequence>
<dbReference type="PANTHER" id="PTHR31845:SF34">
    <property type="entry name" value="TRANSCRIPTIONAL ACTIVATOR OF PROTEASES PRTT"/>
    <property type="match status" value="1"/>
</dbReference>
<feature type="domain" description="Zn(2)-C6 fungal-type" evidence="9">
    <location>
        <begin position="142"/>
        <end position="171"/>
    </location>
</feature>
<feature type="compositionally biased region" description="Basic and acidic residues" evidence="8">
    <location>
        <begin position="1107"/>
        <end position="1119"/>
    </location>
</feature>
<feature type="compositionally biased region" description="Polar residues" evidence="8">
    <location>
        <begin position="223"/>
        <end position="233"/>
    </location>
</feature>
<dbReference type="SMART" id="SM00066">
    <property type="entry name" value="GAL4"/>
    <property type="match status" value="1"/>
</dbReference>
<evidence type="ECO:0000256" key="8">
    <source>
        <dbReference type="SAM" id="MobiDB-lite"/>
    </source>
</evidence>
<dbReference type="Gene3D" id="4.10.240.10">
    <property type="entry name" value="Zn(2)-C6 fungal-type DNA-binding domain"/>
    <property type="match status" value="1"/>
</dbReference>
<dbReference type="InterPro" id="IPR036864">
    <property type="entry name" value="Zn2-C6_fun-type_DNA-bd_sf"/>
</dbReference>
<feature type="compositionally biased region" description="Low complexity" evidence="8">
    <location>
        <begin position="976"/>
        <end position="987"/>
    </location>
</feature>
<accession>A0A0L0UYH9</accession>
<evidence type="ECO:0000313" key="11">
    <source>
        <dbReference type="Proteomes" id="UP000054564"/>
    </source>
</evidence>
<reference evidence="11" key="1">
    <citation type="submission" date="2014-03" db="EMBL/GenBank/DDBJ databases">
        <title>The Genome Sequence of Puccinia striiformis f. sp. tritici PST-78.</title>
        <authorList>
            <consortium name="The Broad Institute Genome Sequencing Platform"/>
            <person name="Cuomo C."/>
            <person name="Hulbert S."/>
            <person name="Chen X."/>
            <person name="Walker B."/>
            <person name="Young S.K."/>
            <person name="Zeng Q."/>
            <person name="Gargeya S."/>
            <person name="Fitzgerald M."/>
            <person name="Haas B."/>
            <person name="Abouelleil A."/>
            <person name="Alvarado L."/>
            <person name="Arachchi H.M."/>
            <person name="Berlin A.M."/>
            <person name="Chapman S.B."/>
            <person name="Goldberg J."/>
            <person name="Griggs A."/>
            <person name="Gujja S."/>
            <person name="Hansen M."/>
            <person name="Howarth C."/>
            <person name="Imamovic A."/>
            <person name="Larimer J."/>
            <person name="McCowan C."/>
            <person name="Montmayeur A."/>
            <person name="Murphy C."/>
            <person name="Neiman D."/>
            <person name="Pearson M."/>
            <person name="Priest M."/>
            <person name="Roberts A."/>
            <person name="Saif S."/>
            <person name="Shea T."/>
            <person name="Sisk P."/>
            <person name="Sykes S."/>
            <person name="Wortman J."/>
            <person name="Nusbaum C."/>
            <person name="Birren B."/>
        </authorList>
    </citation>
    <scope>NUCLEOTIDE SEQUENCE [LARGE SCALE GENOMIC DNA]</scope>
    <source>
        <strain evidence="11">race PST-78</strain>
    </source>
</reference>
<evidence type="ECO:0000256" key="3">
    <source>
        <dbReference type="ARBA" id="ARBA00022833"/>
    </source>
</evidence>
<feature type="compositionally biased region" description="Basic residues" evidence="8">
    <location>
        <begin position="207"/>
        <end position="217"/>
    </location>
</feature>
<feature type="region of interest" description="Disordered" evidence="8">
    <location>
        <begin position="946"/>
        <end position="1126"/>
    </location>
</feature>
<feature type="compositionally biased region" description="Acidic residues" evidence="8">
    <location>
        <begin position="1064"/>
        <end position="1099"/>
    </location>
</feature>
<feature type="compositionally biased region" description="Polar residues" evidence="8">
    <location>
        <begin position="806"/>
        <end position="815"/>
    </location>
</feature>
<comment type="caution">
    <text evidence="10">The sequence shown here is derived from an EMBL/GenBank/DDBJ whole genome shotgun (WGS) entry which is preliminary data.</text>
</comment>